<evidence type="ECO:0000256" key="1">
    <source>
        <dbReference type="SAM" id="MobiDB-lite"/>
    </source>
</evidence>
<comment type="caution">
    <text evidence="2">The sequence shown here is derived from an EMBL/GenBank/DDBJ whole genome shotgun (WGS) entry which is preliminary data.</text>
</comment>
<dbReference type="Proteomes" id="UP000549009">
    <property type="component" value="Unassembled WGS sequence"/>
</dbReference>
<protein>
    <submittedName>
        <fullName evidence="2">Uncharacterized protein</fullName>
    </submittedName>
</protein>
<keyword evidence="3" id="KW-1185">Reference proteome</keyword>
<accession>A0A7W8EVG2</accession>
<proteinExistence type="predicted"/>
<organism evidence="2 3">
    <name type="scientific">Streptomyces spectabilis</name>
    <dbReference type="NCBI Taxonomy" id="68270"/>
    <lineage>
        <taxon>Bacteria</taxon>
        <taxon>Bacillati</taxon>
        <taxon>Actinomycetota</taxon>
        <taxon>Actinomycetes</taxon>
        <taxon>Kitasatosporales</taxon>
        <taxon>Streptomycetaceae</taxon>
        <taxon>Streptomyces</taxon>
    </lineage>
</organism>
<reference evidence="2 3" key="1">
    <citation type="submission" date="2020-08" db="EMBL/GenBank/DDBJ databases">
        <title>Genomic Encyclopedia of Type Strains, Phase III (KMG-III): the genomes of soil and plant-associated and newly described type strains.</title>
        <authorList>
            <person name="Whitman W."/>
        </authorList>
    </citation>
    <scope>NUCLEOTIDE SEQUENCE [LARGE SCALE GENOMIC DNA]</scope>
    <source>
        <strain evidence="2 3">CECT 3146</strain>
    </source>
</reference>
<sequence length="42" mass="4384">MAASAHRTVSCSHHPAGRSADGSGLQLCDCPLRPAPRRAEGR</sequence>
<dbReference type="EMBL" id="JACHJD010000007">
    <property type="protein sequence ID" value="MBB5105596.1"/>
    <property type="molecule type" value="Genomic_DNA"/>
</dbReference>
<name>A0A7W8EVG2_STRST</name>
<feature type="region of interest" description="Disordered" evidence="1">
    <location>
        <begin position="1"/>
        <end position="42"/>
    </location>
</feature>
<evidence type="ECO:0000313" key="2">
    <source>
        <dbReference type="EMBL" id="MBB5105596.1"/>
    </source>
</evidence>
<gene>
    <name evidence="2" type="ORF">FHS40_004691</name>
</gene>
<evidence type="ECO:0000313" key="3">
    <source>
        <dbReference type="Proteomes" id="UP000549009"/>
    </source>
</evidence>
<dbReference type="AlphaFoldDB" id="A0A7W8EVG2"/>